<feature type="domain" description="Putative auto-transporter adhesin head GIN" evidence="2">
    <location>
        <begin position="37"/>
        <end position="218"/>
    </location>
</feature>
<dbReference type="Proteomes" id="UP000004095">
    <property type="component" value="Unassembled WGS sequence"/>
</dbReference>
<keyword evidence="1" id="KW-0732">Signal</keyword>
<reference evidence="3 4" key="1">
    <citation type="submission" date="2007-01" db="EMBL/GenBank/DDBJ databases">
        <authorList>
            <person name="Haygood M."/>
            <person name="Podell S."/>
            <person name="Anderson C."/>
            <person name="Hopkinson B."/>
            <person name="Roe K."/>
            <person name="Barbeau K."/>
            <person name="Gaasterland T."/>
            <person name="Ferriera S."/>
            <person name="Johnson J."/>
            <person name="Kravitz S."/>
            <person name="Beeson K."/>
            <person name="Sutton G."/>
            <person name="Rogers Y.-H."/>
            <person name="Friedman R."/>
            <person name="Frazier M."/>
            <person name="Venter J.C."/>
        </authorList>
    </citation>
    <scope>NUCLEOTIDE SEQUENCE [LARGE SCALE GENOMIC DNA]</scope>
    <source>
        <strain evidence="3 4">ATCC 23134</strain>
    </source>
</reference>
<dbReference type="InterPro" id="IPR021255">
    <property type="entry name" value="DUF2807"/>
</dbReference>
<feature type="chain" id="PRO_5002641682" description="Putative auto-transporter adhesin head GIN domain-containing protein" evidence="1">
    <location>
        <begin position="24"/>
        <end position="236"/>
    </location>
</feature>
<protein>
    <recommendedName>
        <fullName evidence="2">Putative auto-transporter adhesin head GIN domain-containing protein</fullName>
    </recommendedName>
</protein>
<gene>
    <name evidence="3" type="ORF">M23134_07658</name>
</gene>
<evidence type="ECO:0000313" key="4">
    <source>
        <dbReference type="Proteomes" id="UP000004095"/>
    </source>
</evidence>
<dbReference type="OrthoDB" id="942536at2"/>
<comment type="caution">
    <text evidence="3">The sequence shown here is derived from an EMBL/GenBank/DDBJ whole genome shotgun (WGS) entry which is preliminary data.</text>
</comment>
<dbReference type="Gene3D" id="2.160.20.120">
    <property type="match status" value="1"/>
</dbReference>
<name>A1ZUU2_MICM2</name>
<keyword evidence="4" id="KW-1185">Reference proteome</keyword>
<dbReference type="EMBL" id="AAWS01000042">
    <property type="protein sequence ID" value="EAY25846.1"/>
    <property type="molecule type" value="Genomic_DNA"/>
</dbReference>
<dbReference type="AlphaFoldDB" id="A1ZUU2"/>
<evidence type="ECO:0000313" key="3">
    <source>
        <dbReference type="EMBL" id="EAY25846.1"/>
    </source>
</evidence>
<accession>A1ZUU2</accession>
<evidence type="ECO:0000259" key="2">
    <source>
        <dbReference type="Pfam" id="PF10988"/>
    </source>
</evidence>
<proteinExistence type="predicted"/>
<dbReference type="Pfam" id="PF10988">
    <property type="entry name" value="DUF2807"/>
    <property type="match status" value="1"/>
</dbReference>
<organism evidence="3 4">
    <name type="scientific">Microscilla marina ATCC 23134</name>
    <dbReference type="NCBI Taxonomy" id="313606"/>
    <lineage>
        <taxon>Bacteria</taxon>
        <taxon>Pseudomonadati</taxon>
        <taxon>Bacteroidota</taxon>
        <taxon>Cytophagia</taxon>
        <taxon>Cytophagales</taxon>
        <taxon>Microscillaceae</taxon>
        <taxon>Microscilla</taxon>
    </lineage>
</organism>
<sequence>MYKILYILSLLPIFLMTMSNAYAQNKTNVEYDASNTTRLKVGGYIQVELIEGDKEKVVFSASEEVKKLIKIKARKGRLSILAKQKYLKSLSPVKPKIKVYYKHLKALKVRNGAKLTGQHLIKAKYFDLVVIEGAYVTLKLQTKDLKARVSTGADVALSGTTDTFEAKVKMGSMLDAYTFKSNVCFVRTSMGANAKVFARELLRMSAGMGSSIKYEGNPKQIAKSSSWMGGNIEKQQ</sequence>
<dbReference type="RefSeq" id="WP_002702031.1">
    <property type="nucleotide sequence ID" value="NZ_AAWS01000042.1"/>
</dbReference>
<feature type="signal peptide" evidence="1">
    <location>
        <begin position="1"/>
        <end position="23"/>
    </location>
</feature>
<evidence type="ECO:0000256" key="1">
    <source>
        <dbReference type="SAM" id="SignalP"/>
    </source>
</evidence>